<reference evidence="2" key="1">
    <citation type="submission" date="2023-08" db="EMBL/GenBank/DDBJ databases">
        <title>A de novo genome assembly of Solanum verrucosum Schlechtendal, a Mexican diploid species geographically isolated from the other diploid A-genome species in potato relatives.</title>
        <authorList>
            <person name="Hosaka K."/>
        </authorList>
    </citation>
    <scope>NUCLEOTIDE SEQUENCE</scope>
    <source>
        <tissue evidence="2">Young leaves</tissue>
    </source>
</reference>
<gene>
    <name evidence="2" type="ORF">MTR67_001176</name>
</gene>
<feature type="compositionally biased region" description="Polar residues" evidence="1">
    <location>
        <begin position="41"/>
        <end position="55"/>
    </location>
</feature>
<keyword evidence="3" id="KW-1185">Reference proteome</keyword>
<protein>
    <submittedName>
        <fullName evidence="2">Uncharacterized protein</fullName>
    </submittedName>
</protein>
<accession>A0AAF0T794</accession>
<dbReference type="EMBL" id="CP133612">
    <property type="protein sequence ID" value="WMV07791.1"/>
    <property type="molecule type" value="Genomic_DNA"/>
</dbReference>
<feature type="region of interest" description="Disordered" evidence="1">
    <location>
        <begin position="1"/>
        <end position="88"/>
    </location>
</feature>
<proteinExistence type="predicted"/>
<dbReference type="AlphaFoldDB" id="A0AAF0T794"/>
<organism evidence="2 3">
    <name type="scientific">Solanum verrucosum</name>
    <dbReference type="NCBI Taxonomy" id="315347"/>
    <lineage>
        <taxon>Eukaryota</taxon>
        <taxon>Viridiplantae</taxon>
        <taxon>Streptophyta</taxon>
        <taxon>Embryophyta</taxon>
        <taxon>Tracheophyta</taxon>
        <taxon>Spermatophyta</taxon>
        <taxon>Magnoliopsida</taxon>
        <taxon>eudicotyledons</taxon>
        <taxon>Gunneridae</taxon>
        <taxon>Pentapetalae</taxon>
        <taxon>asterids</taxon>
        <taxon>lamiids</taxon>
        <taxon>Solanales</taxon>
        <taxon>Solanaceae</taxon>
        <taxon>Solanoideae</taxon>
        <taxon>Solaneae</taxon>
        <taxon>Solanum</taxon>
    </lineage>
</organism>
<feature type="compositionally biased region" description="Polar residues" evidence="1">
    <location>
        <begin position="66"/>
        <end position="76"/>
    </location>
</feature>
<dbReference type="Proteomes" id="UP001234989">
    <property type="component" value="Chromosome 1"/>
</dbReference>
<name>A0AAF0T794_SOLVR</name>
<evidence type="ECO:0000313" key="2">
    <source>
        <dbReference type="EMBL" id="WMV07791.1"/>
    </source>
</evidence>
<sequence>MVHHPHRGSLPPRSCGPRSPSWAVDSTGAVGRLADARRSHQGSGILTTEPSTSSGLDDGPWMGPSSRASRPPTQVKNHGGLHDPWSFTQSVKWTVVRSTRDQ</sequence>
<evidence type="ECO:0000313" key="3">
    <source>
        <dbReference type="Proteomes" id="UP001234989"/>
    </source>
</evidence>
<evidence type="ECO:0000256" key="1">
    <source>
        <dbReference type="SAM" id="MobiDB-lite"/>
    </source>
</evidence>